<dbReference type="Proteomes" id="UP000253919">
    <property type="component" value="Unassembled WGS sequence"/>
</dbReference>
<evidence type="ECO:0000313" key="1">
    <source>
        <dbReference type="EMBL" id="RDC61814.1"/>
    </source>
</evidence>
<sequence length="35" mass="4231">MKKNYEKQFFKFYDGNTSALGTTMFKTAYREKISR</sequence>
<dbReference type="EMBL" id="QASA01000001">
    <property type="protein sequence ID" value="RDC61814.1"/>
    <property type="molecule type" value="Genomic_DNA"/>
</dbReference>
<reference evidence="1 2" key="1">
    <citation type="submission" date="2018-04" db="EMBL/GenBank/DDBJ databases">
        <title>Adhaeribacter sp. HMF7616 genome sequencing and assembly.</title>
        <authorList>
            <person name="Kang H."/>
            <person name="Kang J."/>
            <person name="Cha I."/>
            <person name="Kim H."/>
            <person name="Joh K."/>
        </authorList>
    </citation>
    <scope>NUCLEOTIDE SEQUENCE [LARGE SCALE GENOMIC DNA]</scope>
    <source>
        <strain evidence="1 2">HMF7616</strain>
    </source>
</reference>
<protein>
    <submittedName>
        <fullName evidence="1">Uncharacterized protein</fullName>
    </submittedName>
</protein>
<name>A0A369QAT9_9BACT</name>
<accession>A0A369QAT9</accession>
<keyword evidence="2" id="KW-1185">Reference proteome</keyword>
<evidence type="ECO:0000313" key="2">
    <source>
        <dbReference type="Proteomes" id="UP000253919"/>
    </source>
</evidence>
<proteinExistence type="predicted"/>
<gene>
    <name evidence="1" type="ORF">AHMF7616_00403</name>
</gene>
<dbReference type="AlphaFoldDB" id="A0A369QAT9"/>
<comment type="caution">
    <text evidence="1">The sequence shown here is derived from an EMBL/GenBank/DDBJ whole genome shotgun (WGS) entry which is preliminary data.</text>
</comment>
<organism evidence="1 2">
    <name type="scientific">Adhaeribacter pallidiroseus</name>
    <dbReference type="NCBI Taxonomy" id="2072847"/>
    <lineage>
        <taxon>Bacteria</taxon>
        <taxon>Pseudomonadati</taxon>
        <taxon>Bacteroidota</taxon>
        <taxon>Cytophagia</taxon>
        <taxon>Cytophagales</taxon>
        <taxon>Hymenobacteraceae</taxon>
        <taxon>Adhaeribacter</taxon>
    </lineage>
</organism>